<evidence type="ECO:0000259" key="1">
    <source>
        <dbReference type="Pfam" id="PF14534"/>
    </source>
</evidence>
<proteinExistence type="predicted"/>
<reference evidence="2" key="1">
    <citation type="submission" date="2020-12" db="EMBL/GenBank/DDBJ databases">
        <title>Bacterial taxonomy.</title>
        <authorList>
            <person name="Pan X."/>
        </authorList>
    </citation>
    <scope>NUCLEOTIDE SEQUENCE</scope>
    <source>
        <strain evidence="2">M0105</strain>
    </source>
</reference>
<organism evidence="2 3">
    <name type="scientific">Thermohalobaculum xanthum</name>
    <dbReference type="NCBI Taxonomy" id="2753746"/>
    <lineage>
        <taxon>Bacteria</taxon>
        <taxon>Pseudomonadati</taxon>
        <taxon>Pseudomonadota</taxon>
        <taxon>Alphaproteobacteria</taxon>
        <taxon>Rhodobacterales</taxon>
        <taxon>Paracoccaceae</taxon>
        <taxon>Thermohalobaculum</taxon>
    </lineage>
</organism>
<dbReference type="AlphaFoldDB" id="A0A8J7M8Q3"/>
<dbReference type="Gene3D" id="3.10.450.50">
    <property type="match status" value="1"/>
</dbReference>
<keyword evidence="3" id="KW-1185">Reference proteome</keyword>
<evidence type="ECO:0000313" key="2">
    <source>
        <dbReference type="EMBL" id="MBK0400364.1"/>
    </source>
</evidence>
<dbReference type="EMBL" id="JAEHHL010000008">
    <property type="protein sequence ID" value="MBK0400364.1"/>
    <property type="molecule type" value="Genomic_DNA"/>
</dbReference>
<feature type="domain" description="DUF4440" evidence="1">
    <location>
        <begin position="8"/>
        <end position="116"/>
    </location>
</feature>
<dbReference type="Pfam" id="PF14534">
    <property type="entry name" value="DUF4440"/>
    <property type="match status" value="1"/>
</dbReference>
<dbReference type="RefSeq" id="WP_200611037.1">
    <property type="nucleotide sequence ID" value="NZ_JAEHHL010000008.1"/>
</dbReference>
<protein>
    <submittedName>
        <fullName evidence="2">Nuclear transport factor 2 family protein</fullName>
    </submittedName>
</protein>
<dbReference type="InterPro" id="IPR027843">
    <property type="entry name" value="DUF4440"/>
</dbReference>
<name>A0A8J7M8Q3_9RHOB</name>
<dbReference type="InterPro" id="IPR032710">
    <property type="entry name" value="NTF2-like_dom_sf"/>
</dbReference>
<comment type="caution">
    <text evidence="2">The sequence shown here is derived from an EMBL/GenBank/DDBJ whole genome shotgun (WGS) entry which is preliminary data.</text>
</comment>
<gene>
    <name evidence="2" type="ORF">H0I76_14280</name>
</gene>
<sequence length="125" mass="14059">MRFETQLKGLIEDYLSAYAAHDAHGCAAVYAPDGVIMTPFEPIVTGRPAIQSVHRDWFDDSEREKRIDIVEYHSDGFYAHCLLHWSVIVDGPDGLPTQEGGCSLNILECRQGEWLITRTALIPDQ</sequence>
<dbReference type="Proteomes" id="UP000655420">
    <property type="component" value="Unassembled WGS sequence"/>
</dbReference>
<accession>A0A8J7M8Q3</accession>
<dbReference type="SUPFAM" id="SSF54427">
    <property type="entry name" value="NTF2-like"/>
    <property type="match status" value="1"/>
</dbReference>
<evidence type="ECO:0000313" key="3">
    <source>
        <dbReference type="Proteomes" id="UP000655420"/>
    </source>
</evidence>